<reference evidence="1" key="1">
    <citation type="submission" date="2020-01" db="EMBL/GenBank/DDBJ databases">
        <title>Diverse partitiviruses from the phytopathogenic fungus, Rosellinia necatrix.</title>
        <authorList>
            <person name="Telengech P.K."/>
            <person name="Hisano S."/>
            <person name="Mugambi C."/>
            <person name="Hyodo K."/>
            <person name="Arjona J."/>
            <person name="Lopez C."/>
            <person name="Kanematsu S."/>
            <person name="Kondo H."/>
            <person name="Suzuki N."/>
        </authorList>
    </citation>
    <scope>NUCLEOTIDE SEQUENCE</scope>
    <source>
        <strain evidence="1">W1030</strain>
    </source>
</reference>
<sequence>MSSLASKAAALKSRTVEVSFKDIEAPDTSGDILTTFESNAGIKSETANEWTINVFPDFMVLITYIMLIVRRFSLADDARIHPKVSTPTVAMYYVSIVYGFFLASDCYLRPSPSAYARLWKESSWRHDFLEFLMTLPVPEDLVPLLAQFAPSETERSKNIFWIPSAAAFSLKHYFGRFLPLNFFSVLHDAASSLPGNSNKLAVMTHVLKQHIIRINQANPAYQTHYLMADFLGYSLDQTTATTANYINSKFHQVFSSVFNPVLFRDYQRRSSLAEIGLNAPQFKAAEPNAYDILFCSSAPNLAELRVVLQTVSSFLKGNVACKKTLGQILSESSGIAICSHGYAEYHLPILVSNPAAADFSAITALQRVEFVDRAQDMSFLDVPAARPVAGAAVQDVQYMDNTPAEVPVPANHRLSHVWPFSLFSNTAPNANTVFPRMTRAAADVIIFDDSKHVYPTTLLLDIGNDGKSSSAVPLLCGKIIYSFEIDGSTIEQPNASKALGMQNVLFADSAIPFERVVFATKFYPRAQGSVPSPLARATANSTRSLPASSMMHDRTKVYIPRIHADIFNAAHPHVHIQDAGLTGIPGTTVRDNTDWFRYAQSFLGFRTVDPSGIRPTSDNIANMEQGRLLLWSPYTYVSYEDSDDITPNYAQTKRYFLVNLRTFFGTDYNLVEMKHPFEALPVS</sequence>
<dbReference type="InterPro" id="IPR058242">
    <property type="entry name" value="Capsid_partitivirus"/>
</dbReference>
<dbReference type="EMBL" id="LC521312">
    <property type="protein sequence ID" value="BCB16795.1"/>
    <property type="molecule type" value="Genomic_RNA"/>
</dbReference>
<protein>
    <submittedName>
        <fullName evidence="1">Capsid protein</fullName>
    </submittedName>
</protein>
<name>A0A6F8UNZ7_9VIRU</name>
<gene>
    <name evidence="1" type="primary">CP</name>
</gene>
<accession>A0A6F8UNZ7</accession>
<dbReference type="Pfam" id="PF25666">
    <property type="entry name" value="Partiti_capsid"/>
    <property type="match status" value="1"/>
</dbReference>
<evidence type="ECO:0000313" key="1">
    <source>
        <dbReference type="EMBL" id="BCB16795.1"/>
    </source>
</evidence>
<organism evidence="1">
    <name type="scientific">Rosellinia necatrix partitivirus 4</name>
    <dbReference type="NCBI Taxonomy" id="1148493"/>
    <lineage>
        <taxon>Viruses</taxon>
        <taxon>Riboviria</taxon>
        <taxon>Orthornavirae</taxon>
        <taxon>Pisuviricota</taxon>
        <taxon>Duplopiviricetes</taxon>
        <taxon>Durnavirales</taxon>
        <taxon>Partitiviridae</taxon>
    </lineage>
</organism>
<proteinExistence type="predicted"/>